<name>A0A4C1SC27_EUMVA</name>
<proteinExistence type="predicted"/>
<evidence type="ECO:0000313" key="3">
    <source>
        <dbReference type="Proteomes" id="UP000299102"/>
    </source>
</evidence>
<evidence type="ECO:0000256" key="1">
    <source>
        <dbReference type="SAM" id="MobiDB-lite"/>
    </source>
</evidence>
<dbReference type="OrthoDB" id="8180383at2759"/>
<sequence length="228" mass="25274">MVQNNVENLTPGHIQSKSQPNLTNAPPDYAFARNTGESKDVIGISDTTNSTNTGSNHTINCRSGCMPSKQFAIQQSHLIQVVTDLSVQMNEVNRKLDLLLARSSLQPINQQEDTFTVPDFLTNLPVKDDTSFCHLNEQLKISHNKQSIMKFLAGIGGRNARSLTTNILRRILLDEVAELYSLTGKQMKNSNKKSFLTTDTCKIIFQLIENKALESETSGSNLGTNESF</sequence>
<feature type="compositionally biased region" description="Polar residues" evidence="1">
    <location>
        <begin position="1"/>
        <end position="24"/>
    </location>
</feature>
<keyword evidence="3" id="KW-1185">Reference proteome</keyword>
<protein>
    <submittedName>
        <fullName evidence="2">Uncharacterized protein</fullName>
    </submittedName>
</protein>
<gene>
    <name evidence="2" type="ORF">EVAR_39170_1</name>
</gene>
<dbReference type="Proteomes" id="UP000299102">
    <property type="component" value="Unassembled WGS sequence"/>
</dbReference>
<evidence type="ECO:0000313" key="2">
    <source>
        <dbReference type="EMBL" id="GBO98956.1"/>
    </source>
</evidence>
<organism evidence="2 3">
    <name type="scientific">Eumeta variegata</name>
    <name type="common">Bagworm moth</name>
    <name type="synonym">Eumeta japonica</name>
    <dbReference type="NCBI Taxonomy" id="151549"/>
    <lineage>
        <taxon>Eukaryota</taxon>
        <taxon>Metazoa</taxon>
        <taxon>Ecdysozoa</taxon>
        <taxon>Arthropoda</taxon>
        <taxon>Hexapoda</taxon>
        <taxon>Insecta</taxon>
        <taxon>Pterygota</taxon>
        <taxon>Neoptera</taxon>
        <taxon>Endopterygota</taxon>
        <taxon>Lepidoptera</taxon>
        <taxon>Glossata</taxon>
        <taxon>Ditrysia</taxon>
        <taxon>Tineoidea</taxon>
        <taxon>Psychidae</taxon>
        <taxon>Oiketicinae</taxon>
        <taxon>Eumeta</taxon>
    </lineage>
</organism>
<feature type="region of interest" description="Disordered" evidence="1">
    <location>
        <begin position="1"/>
        <end position="33"/>
    </location>
</feature>
<reference evidence="2 3" key="1">
    <citation type="journal article" date="2019" name="Commun. Biol.">
        <title>The bagworm genome reveals a unique fibroin gene that provides high tensile strength.</title>
        <authorList>
            <person name="Kono N."/>
            <person name="Nakamura H."/>
            <person name="Ohtoshi R."/>
            <person name="Tomita M."/>
            <person name="Numata K."/>
            <person name="Arakawa K."/>
        </authorList>
    </citation>
    <scope>NUCLEOTIDE SEQUENCE [LARGE SCALE GENOMIC DNA]</scope>
</reference>
<dbReference type="EMBL" id="BGZK01003231">
    <property type="protein sequence ID" value="GBO98956.1"/>
    <property type="molecule type" value="Genomic_DNA"/>
</dbReference>
<accession>A0A4C1SC27</accession>
<dbReference type="AlphaFoldDB" id="A0A4C1SC27"/>
<comment type="caution">
    <text evidence="2">The sequence shown here is derived from an EMBL/GenBank/DDBJ whole genome shotgun (WGS) entry which is preliminary data.</text>
</comment>